<evidence type="ECO:0000313" key="4">
    <source>
        <dbReference type="Proteomes" id="UP000230828"/>
    </source>
</evidence>
<keyword evidence="1" id="KW-0812">Transmembrane</keyword>
<dbReference type="EMBL" id="PCXM01000014">
    <property type="protein sequence ID" value="PIR40268.1"/>
    <property type="molecule type" value="Genomic_DNA"/>
</dbReference>
<dbReference type="InterPro" id="IPR048846">
    <property type="entry name" value="PaaX-like_central"/>
</dbReference>
<keyword evidence="1" id="KW-0472">Membrane</keyword>
<reference evidence="3 4" key="1">
    <citation type="submission" date="2017-09" db="EMBL/GenBank/DDBJ databases">
        <title>Depth-based differentiation of microbial function through sediment-hosted aquifers and enrichment of novel symbionts in the deep terrestrial subsurface.</title>
        <authorList>
            <person name="Probst A.J."/>
            <person name="Ladd B."/>
            <person name="Jarett J.K."/>
            <person name="Geller-Mcgrath D.E."/>
            <person name="Sieber C.M."/>
            <person name="Emerson J.B."/>
            <person name="Anantharaman K."/>
            <person name="Thomas B.C."/>
            <person name="Malmstrom R."/>
            <person name="Stieglmeier M."/>
            <person name="Klingl A."/>
            <person name="Woyke T."/>
            <person name="Ryan C.M."/>
            <person name="Banfield J.F."/>
        </authorList>
    </citation>
    <scope>NUCLEOTIDE SEQUENCE [LARGE SCALE GENOMIC DNA]</scope>
    <source>
        <strain evidence="3">CG10_big_fil_rev_8_21_14_0_10_34_34</strain>
    </source>
</reference>
<organism evidence="3 4">
    <name type="scientific">Candidatus Zambryskibacteria bacterium CG10_big_fil_rev_8_21_14_0_10_34_34</name>
    <dbReference type="NCBI Taxonomy" id="1975114"/>
    <lineage>
        <taxon>Bacteria</taxon>
        <taxon>Candidatus Zambryskiibacteriota</taxon>
    </lineage>
</organism>
<dbReference type="Proteomes" id="UP000230828">
    <property type="component" value="Unassembled WGS sequence"/>
</dbReference>
<protein>
    <recommendedName>
        <fullName evidence="2">Transcriptional repressor PaaX-like central Cas2-like domain-containing protein</fullName>
    </recommendedName>
</protein>
<evidence type="ECO:0000259" key="2">
    <source>
        <dbReference type="Pfam" id="PF20803"/>
    </source>
</evidence>
<feature type="transmembrane region" description="Helical" evidence="1">
    <location>
        <begin position="20"/>
        <end position="42"/>
    </location>
</feature>
<comment type="caution">
    <text evidence="3">The sequence shown here is derived from an EMBL/GenBank/DDBJ whole genome shotgun (WGS) entry which is preliminary data.</text>
</comment>
<accession>A0A2H0R161</accession>
<evidence type="ECO:0000313" key="3">
    <source>
        <dbReference type="EMBL" id="PIR40268.1"/>
    </source>
</evidence>
<feature type="domain" description="Transcriptional repressor PaaX-like central Cas2-like" evidence="2">
    <location>
        <begin position="101"/>
        <end position="174"/>
    </location>
</feature>
<dbReference type="AlphaFoldDB" id="A0A2H0R161"/>
<sequence length="186" mass="21873">MKKESLEQRSKKSNIKRLILQSVGLVGMVGVAAVAPNVIWAMKKIGLVPHYRQEESIEMSRKNLIKRGYLEIKNGKVKLTRKGRLYLLKHTGYKNIKIKKPKWDHKWRVLIFDIPEKIRFTRDNVRLALLSIGFVRLQDSVWVYPYNCEDIITLLKEDLEIGKDLLYMIVDTIENDKELKKHFGLR</sequence>
<name>A0A2H0R161_9BACT</name>
<dbReference type="Pfam" id="PF20803">
    <property type="entry name" value="PaaX_M"/>
    <property type="match status" value="1"/>
</dbReference>
<dbReference type="Gene3D" id="3.30.70.2650">
    <property type="match status" value="1"/>
</dbReference>
<proteinExistence type="predicted"/>
<keyword evidence="1" id="KW-1133">Transmembrane helix</keyword>
<gene>
    <name evidence="3" type="ORF">COV33_00755</name>
</gene>
<evidence type="ECO:0000256" key="1">
    <source>
        <dbReference type="SAM" id="Phobius"/>
    </source>
</evidence>